<dbReference type="KEGG" id="nml:Namu_2120"/>
<name>C8XIC9_NAKMY</name>
<dbReference type="Proteomes" id="UP000002218">
    <property type="component" value="Chromosome"/>
</dbReference>
<sequence length="38" mass="4387">MVIRWPADTGQVVRSVMVWWWVPGYGFGQCESANDDSR</sequence>
<organism evidence="1 2">
    <name type="scientific">Nakamurella multipartita (strain ATCC 700099 / DSM 44233 / CIP 104796 / JCM 9543 / NBRC 105858 / Y-104)</name>
    <name type="common">Microsphaera multipartita</name>
    <dbReference type="NCBI Taxonomy" id="479431"/>
    <lineage>
        <taxon>Bacteria</taxon>
        <taxon>Bacillati</taxon>
        <taxon>Actinomycetota</taxon>
        <taxon>Actinomycetes</taxon>
        <taxon>Nakamurellales</taxon>
        <taxon>Nakamurellaceae</taxon>
        <taxon>Nakamurella</taxon>
    </lineage>
</organism>
<protein>
    <submittedName>
        <fullName evidence="1">Uncharacterized protein</fullName>
    </submittedName>
</protein>
<reference evidence="1 2" key="2">
    <citation type="journal article" date="2010" name="Stand. Genomic Sci.">
        <title>Complete genome sequence of Nakamurella multipartita type strain (Y-104).</title>
        <authorList>
            <person name="Tice H."/>
            <person name="Mayilraj S."/>
            <person name="Sims D."/>
            <person name="Lapidus A."/>
            <person name="Nolan M."/>
            <person name="Lucas S."/>
            <person name="Glavina Del Rio T."/>
            <person name="Copeland A."/>
            <person name="Cheng J.F."/>
            <person name="Meincke L."/>
            <person name="Bruce D."/>
            <person name="Goodwin L."/>
            <person name="Pitluck S."/>
            <person name="Ivanova N."/>
            <person name="Mavromatis K."/>
            <person name="Ovchinnikova G."/>
            <person name="Pati A."/>
            <person name="Chen A."/>
            <person name="Palaniappan K."/>
            <person name="Land M."/>
            <person name="Hauser L."/>
            <person name="Chang Y.J."/>
            <person name="Jeffries C.D."/>
            <person name="Detter J.C."/>
            <person name="Brettin T."/>
            <person name="Rohde M."/>
            <person name="Goker M."/>
            <person name="Bristow J."/>
            <person name="Eisen J.A."/>
            <person name="Markowitz V."/>
            <person name="Hugenholtz P."/>
            <person name="Kyrpides N.C."/>
            <person name="Klenk H.P."/>
            <person name="Chen F."/>
        </authorList>
    </citation>
    <scope>NUCLEOTIDE SEQUENCE [LARGE SCALE GENOMIC DNA]</scope>
    <source>
        <strain evidence="2">ATCC 700099 / DSM 44233 / CIP 104796 / JCM 9543 / NBRC 105858 / Y-104</strain>
    </source>
</reference>
<dbReference type="AlphaFoldDB" id="C8XIC9"/>
<proteinExistence type="predicted"/>
<reference evidence="2" key="1">
    <citation type="submission" date="2009-09" db="EMBL/GenBank/DDBJ databases">
        <title>The complete genome of Nakamurella multipartita DSM 44233.</title>
        <authorList>
            <consortium name="US DOE Joint Genome Institute (JGI-PGF)"/>
            <person name="Lucas S."/>
            <person name="Copeland A."/>
            <person name="Lapidus A."/>
            <person name="Glavina del Rio T."/>
            <person name="Dalin E."/>
            <person name="Tice H."/>
            <person name="Bruce D."/>
            <person name="Goodwin L."/>
            <person name="Pitluck S."/>
            <person name="Kyrpides N."/>
            <person name="Mavromatis K."/>
            <person name="Ivanova N."/>
            <person name="Ovchinnikova G."/>
            <person name="Sims D."/>
            <person name="Meincke L."/>
            <person name="Brettin T."/>
            <person name="Detter J.C."/>
            <person name="Han C."/>
            <person name="Larimer F."/>
            <person name="Land M."/>
            <person name="Hauser L."/>
            <person name="Markowitz V."/>
            <person name="Cheng J.-F."/>
            <person name="Hugenholtz P."/>
            <person name="Woyke T."/>
            <person name="Wu D."/>
            <person name="Klenk H.-P."/>
            <person name="Eisen J.A."/>
        </authorList>
    </citation>
    <scope>NUCLEOTIDE SEQUENCE [LARGE SCALE GENOMIC DNA]</scope>
    <source>
        <strain evidence="2">ATCC 700099 / DSM 44233 / CIP 104796 / JCM 9543 / NBRC 105858 / Y-104</strain>
    </source>
</reference>
<keyword evidence="2" id="KW-1185">Reference proteome</keyword>
<dbReference type="InParanoid" id="C8XIC9"/>
<dbReference type="HOGENOM" id="CLU_3330556_0_0_11"/>
<dbReference type="STRING" id="479431.Namu_2120"/>
<gene>
    <name evidence="1" type="ordered locus">Namu_2120</name>
</gene>
<dbReference type="EMBL" id="CP001737">
    <property type="protein sequence ID" value="ACV78498.1"/>
    <property type="molecule type" value="Genomic_DNA"/>
</dbReference>
<evidence type="ECO:0000313" key="1">
    <source>
        <dbReference type="EMBL" id="ACV78498.1"/>
    </source>
</evidence>
<accession>C8XIC9</accession>
<evidence type="ECO:0000313" key="2">
    <source>
        <dbReference type="Proteomes" id="UP000002218"/>
    </source>
</evidence>